<evidence type="ECO:0000313" key="2">
    <source>
        <dbReference type="Proteomes" id="UP000187609"/>
    </source>
</evidence>
<proteinExistence type="predicted"/>
<reference evidence="1" key="1">
    <citation type="submission" date="2016-11" db="EMBL/GenBank/DDBJ databases">
        <title>The genome of Nicotiana attenuata.</title>
        <authorList>
            <person name="Xu S."/>
            <person name="Brockmoeller T."/>
            <person name="Gaquerel E."/>
            <person name="Navarro A."/>
            <person name="Kuhl H."/>
            <person name="Gase K."/>
            <person name="Ling Z."/>
            <person name="Zhou W."/>
            <person name="Kreitzer C."/>
            <person name="Stanke M."/>
            <person name="Tang H."/>
            <person name="Lyons E."/>
            <person name="Pandey P."/>
            <person name="Pandey S.P."/>
            <person name="Timmermann B."/>
            <person name="Baldwin I.T."/>
        </authorList>
    </citation>
    <scope>NUCLEOTIDE SEQUENCE [LARGE SCALE GENOMIC DNA]</scope>
    <source>
        <strain evidence="1">UT</strain>
    </source>
</reference>
<dbReference type="Gramene" id="OIT32850">
    <property type="protein sequence ID" value="OIT32850"/>
    <property type="gene ID" value="A4A49_65813"/>
</dbReference>
<dbReference type="AlphaFoldDB" id="A0A314KU23"/>
<sequence length="98" mass="11002">KLLQRRLKIRETTTNRLLANTNHINRTGTISHMDDDVNIGVYCSSSETVTQYRAFSPCDVFDKKNDMTQPFHIFEKGSTLGTANDSCAPTFETVTTKG</sequence>
<keyword evidence="2" id="KW-1185">Reference proteome</keyword>
<accession>A0A314KU23</accession>
<protein>
    <submittedName>
        <fullName evidence="1">Uncharacterized protein</fullName>
    </submittedName>
</protein>
<organism evidence="1 2">
    <name type="scientific">Nicotiana attenuata</name>
    <name type="common">Coyote tobacco</name>
    <dbReference type="NCBI Taxonomy" id="49451"/>
    <lineage>
        <taxon>Eukaryota</taxon>
        <taxon>Viridiplantae</taxon>
        <taxon>Streptophyta</taxon>
        <taxon>Embryophyta</taxon>
        <taxon>Tracheophyta</taxon>
        <taxon>Spermatophyta</taxon>
        <taxon>Magnoliopsida</taxon>
        <taxon>eudicotyledons</taxon>
        <taxon>Gunneridae</taxon>
        <taxon>Pentapetalae</taxon>
        <taxon>asterids</taxon>
        <taxon>lamiids</taxon>
        <taxon>Solanales</taxon>
        <taxon>Solanaceae</taxon>
        <taxon>Nicotianoideae</taxon>
        <taxon>Nicotianeae</taxon>
        <taxon>Nicotiana</taxon>
    </lineage>
</organism>
<dbReference type="EMBL" id="MJEQ01000985">
    <property type="protein sequence ID" value="OIT32850.1"/>
    <property type="molecule type" value="Genomic_DNA"/>
</dbReference>
<feature type="non-terminal residue" evidence="1">
    <location>
        <position position="1"/>
    </location>
</feature>
<evidence type="ECO:0000313" key="1">
    <source>
        <dbReference type="EMBL" id="OIT32850.1"/>
    </source>
</evidence>
<gene>
    <name evidence="1" type="ORF">A4A49_65813</name>
</gene>
<name>A0A314KU23_NICAT</name>
<dbReference type="Proteomes" id="UP000187609">
    <property type="component" value="Unassembled WGS sequence"/>
</dbReference>
<comment type="caution">
    <text evidence="1">The sequence shown here is derived from an EMBL/GenBank/DDBJ whole genome shotgun (WGS) entry which is preliminary data.</text>
</comment>